<dbReference type="Proteomes" id="UP000287651">
    <property type="component" value="Unassembled WGS sequence"/>
</dbReference>
<organism evidence="1 2">
    <name type="scientific">Ensete ventricosum</name>
    <name type="common">Abyssinian banana</name>
    <name type="synonym">Musa ensete</name>
    <dbReference type="NCBI Taxonomy" id="4639"/>
    <lineage>
        <taxon>Eukaryota</taxon>
        <taxon>Viridiplantae</taxon>
        <taxon>Streptophyta</taxon>
        <taxon>Embryophyta</taxon>
        <taxon>Tracheophyta</taxon>
        <taxon>Spermatophyta</taxon>
        <taxon>Magnoliopsida</taxon>
        <taxon>Liliopsida</taxon>
        <taxon>Zingiberales</taxon>
        <taxon>Musaceae</taxon>
        <taxon>Ensete</taxon>
    </lineage>
</organism>
<comment type="caution">
    <text evidence="1">The sequence shown here is derived from an EMBL/GenBank/DDBJ whole genome shotgun (WGS) entry which is preliminary data.</text>
</comment>
<protein>
    <submittedName>
        <fullName evidence="1">Uncharacterized protein</fullName>
    </submittedName>
</protein>
<evidence type="ECO:0000313" key="1">
    <source>
        <dbReference type="EMBL" id="RRT36771.1"/>
    </source>
</evidence>
<reference evidence="1 2" key="1">
    <citation type="journal article" date="2014" name="Agronomy (Basel)">
        <title>A Draft Genome Sequence for Ensete ventricosum, the Drought-Tolerant Tree Against Hunger.</title>
        <authorList>
            <person name="Harrison J."/>
            <person name="Moore K.A."/>
            <person name="Paszkiewicz K."/>
            <person name="Jones T."/>
            <person name="Grant M."/>
            <person name="Ambacheew D."/>
            <person name="Muzemil S."/>
            <person name="Studholme D.J."/>
        </authorList>
    </citation>
    <scope>NUCLEOTIDE SEQUENCE [LARGE SCALE GENOMIC DNA]</scope>
</reference>
<sequence length="125" mass="13814">MFALQPLKRHPVPKPVVDPPHLLKARLESLGCLVGCHRPRPSIRPQEVSPPQTTIARLPLDRLGHFEPHPSWSGSLALDDLQSRHDDGEILLHPRTVFLLVTGALQANHVSDGTCDTLCDLVAYD</sequence>
<dbReference type="EMBL" id="AMZH03023145">
    <property type="protein sequence ID" value="RRT36771.1"/>
    <property type="molecule type" value="Genomic_DNA"/>
</dbReference>
<gene>
    <name evidence="1" type="ORF">B296_00026927</name>
</gene>
<dbReference type="AlphaFoldDB" id="A0A426XBB1"/>
<evidence type="ECO:0000313" key="2">
    <source>
        <dbReference type="Proteomes" id="UP000287651"/>
    </source>
</evidence>
<accession>A0A426XBB1</accession>
<proteinExistence type="predicted"/>
<name>A0A426XBB1_ENSVE</name>